<name>A0A1M4WIW7_9CLOT</name>
<keyword evidence="1" id="KW-0812">Transmembrane</keyword>
<keyword evidence="3" id="KW-1185">Reference proteome</keyword>
<keyword evidence="1" id="KW-1133">Transmembrane helix</keyword>
<feature type="transmembrane region" description="Helical" evidence="1">
    <location>
        <begin position="55"/>
        <end position="75"/>
    </location>
</feature>
<reference evidence="2 3" key="1">
    <citation type="submission" date="2016-11" db="EMBL/GenBank/DDBJ databases">
        <authorList>
            <person name="Jaros S."/>
            <person name="Januszkiewicz K."/>
            <person name="Wedrychowicz H."/>
        </authorList>
    </citation>
    <scope>NUCLEOTIDE SEQUENCE [LARGE SCALE GENOMIC DNA]</scope>
    <source>
        <strain evidence="2 3">DSM 17459</strain>
    </source>
</reference>
<keyword evidence="1" id="KW-0472">Membrane</keyword>
<evidence type="ECO:0000313" key="3">
    <source>
        <dbReference type="Proteomes" id="UP000184245"/>
    </source>
</evidence>
<gene>
    <name evidence="2" type="ORF">SAMN02745158_01632</name>
</gene>
<evidence type="ECO:0008006" key="4">
    <source>
        <dbReference type="Google" id="ProtNLM"/>
    </source>
</evidence>
<dbReference type="Proteomes" id="UP000184245">
    <property type="component" value="Unassembled WGS sequence"/>
</dbReference>
<evidence type="ECO:0000256" key="1">
    <source>
        <dbReference type="SAM" id="Phobius"/>
    </source>
</evidence>
<accession>A0A1M4WIW7</accession>
<dbReference type="STRING" id="1122155.SAMN02745158_01632"/>
<sequence length="307" mass="33647">MPFSCEMQNNTNKKITKNHSLQVNKPLLSPAEDTCRKQGKASLCSLSGSMTIECAAALPMFFLAMVILICFLDVMRVQVIVASSLCQSAKELGMYAYAGEKTGKGSPVGRVTEAVCMAYAKQNLKKQLKGERLTGIEGKSGGIRIQTSSMDHGQIILRAEYRYRPSAAIIPVLPVTLTCTGYARAWTGYEKDMDFESEGEANVMVYITQNQEVYHVREDCSYLDLSIHYIGSGGLASARNEYGEKYRPCEKCVGKGTSGAGYYITEKGDRYHSLKTCGGLTRTVRLVKKSEASDLRPCSRCGSNGHS</sequence>
<protein>
    <recommendedName>
        <fullName evidence="4">TadE-like protein</fullName>
    </recommendedName>
</protein>
<dbReference type="EMBL" id="FQVI01000006">
    <property type="protein sequence ID" value="SHE81013.1"/>
    <property type="molecule type" value="Genomic_DNA"/>
</dbReference>
<evidence type="ECO:0000313" key="2">
    <source>
        <dbReference type="EMBL" id="SHE81013.1"/>
    </source>
</evidence>
<proteinExistence type="predicted"/>
<dbReference type="AlphaFoldDB" id="A0A1M4WIW7"/>
<organism evidence="2 3">
    <name type="scientific">Lactonifactor longoviformis DSM 17459</name>
    <dbReference type="NCBI Taxonomy" id="1122155"/>
    <lineage>
        <taxon>Bacteria</taxon>
        <taxon>Bacillati</taxon>
        <taxon>Bacillota</taxon>
        <taxon>Clostridia</taxon>
        <taxon>Eubacteriales</taxon>
        <taxon>Clostridiaceae</taxon>
        <taxon>Lactonifactor</taxon>
    </lineage>
</organism>